<organism evidence="1 2">
    <name type="scientific">Panagrolaimus sp. PS1159</name>
    <dbReference type="NCBI Taxonomy" id="55785"/>
    <lineage>
        <taxon>Eukaryota</taxon>
        <taxon>Metazoa</taxon>
        <taxon>Ecdysozoa</taxon>
        <taxon>Nematoda</taxon>
        <taxon>Chromadorea</taxon>
        <taxon>Rhabditida</taxon>
        <taxon>Tylenchina</taxon>
        <taxon>Panagrolaimomorpha</taxon>
        <taxon>Panagrolaimoidea</taxon>
        <taxon>Panagrolaimidae</taxon>
        <taxon>Panagrolaimus</taxon>
    </lineage>
</organism>
<evidence type="ECO:0000313" key="2">
    <source>
        <dbReference type="WBParaSite" id="PS1159_v2.g9749.t1"/>
    </source>
</evidence>
<dbReference type="Proteomes" id="UP000887580">
    <property type="component" value="Unplaced"/>
</dbReference>
<reference evidence="2" key="1">
    <citation type="submission" date="2022-11" db="UniProtKB">
        <authorList>
            <consortium name="WormBaseParasite"/>
        </authorList>
    </citation>
    <scope>IDENTIFICATION</scope>
</reference>
<accession>A0AC35GXE2</accession>
<sequence length="68" mass="7317">MISTILNGVTPLPSQQQNNSAQKECANGFFPMSAPDEDYGDGSPTIAVPSHGIIEDFHAPRFVVSQKK</sequence>
<proteinExistence type="predicted"/>
<dbReference type="WBParaSite" id="PS1159_v2.g9749.t1">
    <property type="protein sequence ID" value="PS1159_v2.g9749.t1"/>
    <property type="gene ID" value="PS1159_v2.g9749"/>
</dbReference>
<evidence type="ECO:0000313" key="1">
    <source>
        <dbReference type="Proteomes" id="UP000887580"/>
    </source>
</evidence>
<protein>
    <submittedName>
        <fullName evidence="2">Uncharacterized protein</fullName>
    </submittedName>
</protein>
<name>A0AC35GXE2_9BILA</name>